<dbReference type="AlphaFoldDB" id="A0A098MDE6"/>
<reference evidence="2 3" key="1">
    <citation type="submission" date="2014-08" db="EMBL/GenBank/DDBJ databases">
        <authorList>
            <person name="den Bakker H.C."/>
        </authorList>
    </citation>
    <scope>NUCLEOTIDE SEQUENCE [LARGE SCALE GENOMIC DNA]</scope>
    <source>
        <strain evidence="2 3">DSM 18334</strain>
    </source>
</reference>
<keyword evidence="3" id="KW-1185">Reference proteome</keyword>
<dbReference type="eggNOG" id="ENOG50307IE">
    <property type="taxonomic scope" value="Bacteria"/>
</dbReference>
<dbReference type="RefSeq" id="WP_036648369.1">
    <property type="nucleotide sequence ID" value="NZ_JQCR01000002.1"/>
</dbReference>
<organism evidence="2 3">
    <name type="scientific">Paenibacillus wynnii</name>
    <dbReference type="NCBI Taxonomy" id="268407"/>
    <lineage>
        <taxon>Bacteria</taxon>
        <taxon>Bacillati</taxon>
        <taxon>Bacillota</taxon>
        <taxon>Bacilli</taxon>
        <taxon>Bacillales</taxon>
        <taxon>Paenibacillaceae</taxon>
        <taxon>Paenibacillus</taxon>
    </lineage>
</organism>
<evidence type="ECO:0000313" key="1">
    <source>
        <dbReference type="EMBL" id="KGE18470.1"/>
    </source>
</evidence>
<name>A0A098MDE6_9BACL</name>
<gene>
    <name evidence="1" type="ORF">PWYN_03105</name>
    <name evidence="2" type="ORF">PWYN_15515</name>
</gene>
<dbReference type="Proteomes" id="UP000029734">
    <property type="component" value="Unassembled WGS sequence"/>
</dbReference>
<evidence type="ECO:0000313" key="2">
    <source>
        <dbReference type="EMBL" id="KGE20595.1"/>
    </source>
</evidence>
<sequence length="64" mass="7262">MNRVQAVYEIGDIIELNCIGCLKRIELSRAHNNNYSYIDGHCNKVCPVGKQLQELGKKLVRDST</sequence>
<dbReference type="STRING" id="268407.PWYN_03105"/>
<proteinExistence type="predicted"/>
<dbReference type="InterPro" id="IPR019718">
    <property type="entry name" value="DUF2602"/>
</dbReference>
<dbReference type="EMBL" id="JQCR01000002">
    <property type="protein sequence ID" value="KGE18470.1"/>
    <property type="molecule type" value="Genomic_DNA"/>
</dbReference>
<accession>A0A098MDE6</accession>
<reference evidence="2 3" key="2">
    <citation type="submission" date="2014-10" db="EMBL/GenBank/DDBJ databases">
        <title>Comparative genomics of the Paenibacillus odorifer group.</title>
        <authorList>
            <person name="Tsai Y.-C."/>
            <person name="Martin N."/>
            <person name="Korlach J."/>
            <person name="Wiedmann M."/>
        </authorList>
    </citation>
    <scope>NUCLEOTIDE SEQUENCE [LARGE SCALE GENOMIC DNA]</scope>
    <source>
        <strain evidence="2 3">DSM 18334</strain>
    </source>
</reference>
<dbReference type="EMBL" id="JQCR01000002">
    <property type="protein sequence ID" value="KGE20595.1"/>
    <property type="molecule type" value="Genomic_DNA"/>
</dbReference>
<comment type="caution">
    <text evidence="2">The sequence shown here is derived from an EMBL/GenBank/DDBJ whole genome shotgun (WGS) entry which is preliminary data.</text>
</comment>
<protein>
    <recommendedName>
        <fullName evidence="4">Zinc-finger domain-containing protein</fullName>
    </recommendedName>
</protein>
<evidence type="ECO:0000313" key="3">
    <source>
        <dbReference type="Proteomes" id="UP000029734"/>
    </source>
</evidence>
<dbReference type="Pfam" id="PF10782">
    <property type="entry name" value="zf-C2HCIx2C"/>
    <property type="match status" value="1"/>
</dbReference>
<evidence type="ECO:0008006" key="4">
    <source>
        <dbReference type="Google" id="ProtNLM"/>
    </source>
</evidence>